<feature type="domain" description="ABC transmembrane type-1" evidence="8">
    <location>
        <begin position="107"/>
        <end position="326"/>
    </location>
</feature>
<evidence type="ECO:0000313" key="9">
    <source>
        <dbReference type="EMBL" id="AHW65675.1"/>
    </source>
</evidence>
<accession>X5EE52</accession>
<feature type="transmembrane region" description="Helical" evidence="7">
    <location>
        <begin position="113"/>
        <end position="131"/>
    </location>
</feature>
<evidence type="ECO:0000259" key="8">
    <source>
        <dbReference type="PROSITE" id="PS50928"/>
    </source>
</evidence>
<organism evidence="9 10">
    <name type="scientific">Corynebacterium glyciniphilum AJ 3170</name>
    <dbReference type="NCBI Taxonomy" id="1404245"/>
    <lineage>
        <taxon>Bacteria</taxon>
        <taxon>Bacillati</taxon>
        <taxon>Actinomycetota</taxon>
        <taxon>Actinomycetes</taxon>
        <taxon>Mycobacteriales</taxon>
        <taxon>Corynebacteriaceae</taxon>
        <taxon>Corynebacterium</taxon>
    </lineage>
</organism>
<dbReference type="Pfam" id="PF00528">
    <property type="entry name" value="BPD_transp_1"/>
    <property type="match status" value="1"/>
</dbReference>
<feature type="transmembrane region" description="Helical" evidence="7">
    <location>
        <begin position="304"/>
        <end position="329"/>
    </location>
</feature>
<dbReference type="eggNOG" id="COG0601">
    <property type="taxonomic scope" value="Bacteria"/>
</dbReference>
<evidence type="ECO:0000256" key="3">
    <source>
        <dbReference type="ARBA" id="ARBA00022475"/>
    </source>
</evidence>
<reference evidence="9 10" key="1">
    <citation type="journal article" date="2015" name="Int. J. Syst. Evol. Microbiol.">
        <title>Revisiting Corynebacterium glyciniphilum (ex Kubota et al., 1972) sp. nov., nom. rev., isolated from putrefied banana.</title>
        <authorList>
            <person name="Al-Dilaimi A."/>
            <person name="Bednarz H."/>
            <person name="Lomker A."/>
            <person name="Niehaus K."/>
            <person name="Kalinowski J."/>
            <person name="Ruckert C."/>
        </authorList>
    </citation>
    <scope>NUCLEOTIDE SEQUENCE [LARGE SCALE GENOMIC DNA]</scope>
    <source>
        <strain evidence="9">AJ 3170</strain>
        <plasmid evidence="10">Plasmid pCgly1</plasmid>
    </source>
</reference>
<evidence type="ECO:0000256" key="1">
    <source>
        <dbReference type="ARBA" id="ARBA00004651"/>
    </source>
</evidence>
<evidence type="ECO:0000256" key="7">
    <source>
        <dbReference type="RuleBase" id="RU363032"/>
    </source>
</evidence>
<keyword evidence="2 7" id="KW-0813">Transport</keyword>
<comment type="similarity">
    <text evidence="7">Belongs to the binding-protein-dependent transport system permease family.</text>
</comment>
<keyword evidence="10" id="KW-1185">Reference proteome</keyword>
<keyword evidence="9" id="KW-0614">Plasmid</keyword>
<evidence type="ECO:0000256" key="5">
    <source>
        <dbReference type="ARBA" id="ARBA00022989"/>
    </source>
</evidence>
<feature type="transmembrane region" description="Helical" evidence="7">
    <location>
        <begin position="20"/>
        <end position="40"/>
    </location>
</feature>
<keyword evidence="6 7" id="KW-0472">Membrane</keyword>
<dbReference type="CDD" id="cd06261">
    <property type="entry name" value="TM_PBP2"/>
    <property type="match status" value="1"/>
</dbReference>
<evidence type="ECO:0000313" key="10">
    <source>
        <dbReference type="Proteomes" id="UP000023703"/>
    </source>
</evidence>
<sequence>MTESHQPATMARYILKSAARWLAVIIIATNLAWFLAAVFLDPRSNFAGRRPPLSSEQIDNILVPLNLSPTQPLLERWWAWISGVVLHWDWGTSPIGDSVNDQVSYRMWTSAQLMIAATVLSVIIGVAIGLYTASRQYKTGDRIWQSISIVTINLHIVVVSVAVVAVGRLINDATGARIFYVTGAQSSGVTGFFPTLVDILQHLALPTVSLVIISYAGYHMLQRSLLLDNLNADYVRTARAKGLPRTTAIRKHALRTSLIPVATNVAFSIPGIFVGAVMTEKIFGWNGMGQYTVDTISNNDVNGAVAVAAFGAVVTAIGAVLSDALVVALDPRVRVS</sequence>
<dbReference type="Gene3D" id="1.10.3720.10">
    <property type="entry name" value="MetI-like"/>
    <property type="match status" value="1"/>
</dbReference>
<evidence type="ECO:0000256" key="6">
    <source>
        <dbReference type="ARBA" id="ARBA00023136"/>
    </source>
</evidence>
<dbReference type="GO" id="GO:0055085">
    <property type="term" value="P:transmembrane transport"/>
    <property type="evidence" value="ECO:0007669"/>
    <property type="project" value="InterPro"/>
</dbReference>
<dbReference type="PROSITE" id="PS50928">
    <property type="entry name" value="ABC_TM1"/>
    <property type="match status" value="1"/>
</dbReference>
<keyword evidence="5 7" id="KW-1133">Transmembrane helix</keyword>
<dbReference type="InterPro" id="IPR035906">
    <property type="entry name" value="MetI-like_sf"/>
</dbReference>
<dbReference type="SUPFAM" id="SSF161098">
    <property type="entry name" value="MetI-like"/>
    <property type="match status" value="1"/>
</dbReference>
<dbReference type="InterPro" id="IPR000515">
    <property type="entry name" value="MetI-like"/>
</dbReference>
<evidence type="ECO:0000256" key="2">
    <source>
        <dbReference type="ARBA" id="ARBA00022448"/>
    </source>
</evidence>
<dbReference type="KEGG" id="cgy:CGLY_16510"/>
<name>X5EE52_9CORY</name>
<keyword evidence="4 7" id="KW-0812">Transmembrane</keyword>
<protein>
    <submittedName>
        <fullName evidence="9">ABC-type dipeptide/oligopeptide transporter, permease subunit</fullName>
    </submittedName>
</protein>
<dbReference type="PANTHER" id="PTHR30465:SF0">
    <property type="entry name" value="OLIGOPEPTIDE TRANSPORT SYSTEM PERMEASE PROTEIN APPB"/>
    <property type="match status" value="1"/>
</dbReference>
<geneLocation type="plasmid" evidence="9 10">
    <name>pCgly1</name>
</geneLocation>
<dbReference type="Proteomes" id="UP000023703">
    <property type="component" value="Plasmid pCgly1"/>
</dbReference>
<proteinExistence type="inferred from homology"/>
<dbReference type="AlphaFoldDB" id="X5EE52"/>
<feature type="transmembrane region" description="Helical" evidence="7">
    <location>
        <begin position="143"/>
        <end position="166"/>
    </location>
</feature>
<dbReference type="PANTHER" id="PTHR30465">
    <property type="entry name" value="INNER MEMBRANE ABC TRANSPORTER"/>
    <property type="match status" value="1"/>
</dbReference>
<dbReference type="EMBL" id="CP006843">
    <property type="protein sequence ID" value="AHW65675.1"/>
    <property type="molecule type" value="Genomic_DNA"/>
</dbReference>
<feature type="transmembrane region" description="Helical" evidence="7">
    <location>
        <begin position="258"/>
        <end position="278"/>
    </location>
</feature>
<comment type="subcellular location">
    <subcellularLocation>
        <location evidence="1 7">Cell membrane</location>
        <topology evidence="1 7">Multi-pass membrane protein</topology>
    </subcellularLocation>
</comment>
<dbReference type="HOGENOM" id="CLU_036879_1_2_11"/>
<evidence type="ECO:0000256" key="4">
    <source>
        <dbReference type="ARBA" id="ARBA00022692"/>
    </source>
</evidence>
<dbReference type="GO" id="GO:0005886">
    <property type="term" value="C:plasma membrane"/>
    <property type="evidence" value="ECO:0007669"/>
    <property type="project" value="UniProtKB-SubCell"/>
</dbReference>
<feature type="transmembrane region" description="Helical" evidence="7">
    <location>
        <begin position="203"/>
        <end position="221"/>
    </location>
</feature>
<keyword evidence="3" id="KW-1003">Cell membrane</keyword>
<gene>
    <name evidence="9" type="primary">oppB</name>
    <name evidence="9" type="ORF">CGLY_16510</name>
</gene>